<gene>
    <name evidence="20" type="primary">ND2</name>
</gene>
<feature type="transmembrane region" description="Helical" evidence="18">
    <location>
        <begin position="230"/>
        <end position="251"/>
    </location>
</feature>
<evidence type="ECO:0000256" key="6">
    <source>
        <dbReference type="ARBA" id="ARBA00022448"/>
    </source>
</evidence>
<evidence type="ECO:0000256" key="18">
    <source>
        <dbReference type="RuleBase" id="RU003403"/>
    </source>
</evidence>
<evidence type="ECO:0000256" key="13">
    <source>
        <dbReference type="ARBA" id="ARBA00023027"/>
    </source>
</evidence>
<evidence type="ECO:0000256" key="17">
    <source>
        <dbReference type="ARBA" id="ARBA00049551"/>
    </source>
</evidence>
<evidence type="ECO:0000256" key="11">
    <source>
        <dbReference type="ARBA" id="ARBA00022982"/>
    </source>
</evidence>
<evidence type="ECO:0000256" key="8">
    <source>
        <dbReference type="ARBA" id="ARBA00022692"/>
    </source>
</evidence>
<sequence>MMKTKSVFFIMMIFGTMITISSNNWISMWMGLELNMMSFIPLIYKKSSKSSEAGMMYFLIQSMSSMILMFSLLMSNMWMDQNKYFIWLIGMSLLIKLGAAPFHMWLPEMLTKLNWLNCFILLTWQKLAPMMMINNLNYNSMMMITSIIISVIMGAIGGLNQVSLRKIMGYSSINHLGWMLSMSKIQNNWIIYLTIYSVITLMICMMFNNYNMYYINQINMINLSMTEKLSLTMNMLSLGGLPPFLGFLSKWIVINTLMEDKMIFMLIIMVMMSMITLFYYMRMISSMMLSFQSVNKWMVINNNNNYPLYMMMINMSLPFYMILNFM</sequence>
<dbReference type="InterPro" id="IPR050175">
    <property type="entry name" value="Complex_I_Subunit_2"/>
</dbReference>
<dbReference type="GO" id="GO:0008137">
    <property type="term" value="F:NADH dehydrogenase (ubiquinone) activity"/>
    <property type="evidence" value="ECO:0007669"/>
    <property type="project" value="UniProtKB-EC"/>
</dbReference>
<comment type="similarity">
    <text evidence="3 18">Belongs to the complex I subunit 2 family.</text>
</comment>
<keyword evidence="9 18" id="KW-0999">Mitochondrion inner membrane</keyword>
<keyword evidence="6" id="KW-0813">Transport</keyword>
<evidence type="ECO:0000256" key="10">
    <source>
        <dbReference type="ARBA" id="ARBA00022967"/>
    </source>
</evidence>
<proteinExistence type="inferred from homology"/>
<feature type="transmembrane region" description="Helical" evidence="18">
    <location>
        <begin position="85"/>
        <end position="106"/>
    </location>
</feature>
<keyword evidence="16 18" id="KW-0472">Membrane</keyword>
<dbReference type="InterPro" id="IPR001750">
    <property type="entry name" value="ND/Mrp_TM"/>
</dbReference>
<evidence type="ECO:0000256" key="15">
    <source>
        <dbReference type="ARBA" id="ARBA00023128"/>
    </source>
</evidence>
<evidence type="ECO:0000256" key="4">
    <source>
        <dbReference type="ARBA" id="ARBA00012944"/>
    </source>
</evidence>
<feature type="transmembrane region" description="Helical" evidence="18">
    <location>
        <begin position="306"/>
        <end position="323"/>
    </location>
</feature>
<name>K7P9T1_CORCQ</name>
<evidence type="ECO:0000256" key="7">
    <source>
        <dbReference type="ARBA" id="ARBA00022660"/>
    </source>
</evidence>
<protein>
    <recommendedName>
        <fullName evidence="5 18">NADH-ubiquinone oxidoreductase chain 2</fullName>
        <ecNumber evidence="4 18">7.1.1.2</ecNumber>
    </recommendedName>
</protein>
<comment type="catalytic activity">
    <reaction evidence="17 18">
        <text>a ubiquinone + NADH + 5 H(+)(in) = a ubiquinol + NAD(+) + 4 H(+)(out)</text>
        <dbReference type="Rhea" id="RHEA:29091"/>
        <dbReference type="Rhea" id="RHEA-COMP:9565"/>
        <dbReference type="Rhea" id="RHEA-COMP:9566"/>
        <dbReference type="ChEBI" id="CHEBI:15378"/>
        <dbReference type="ChEBI" id="CHEBI:16389"/>
        <dbReference type="ChEBI" id="CHEBI:17976"/>
        <dbReference type="ChEBI" id="CHEBI:57540"/>
        <dbReference type="ChEBI" id="CHEBI:57945"/>
        <dbReference type="EC" id="7.1.1.2"/>
    </reaction>
</comment>
<keyword evidence="12 18" id="KW-1133">Transmembrane helix</keyword>
<comment type="function">
    <text evidence="1">Core subunit of the mitochondrial membrane respiratory chain NADH dehydrogenase (Complex I) that is believed to belong to the minimal assembly required for catalysis. Complex I functions in the transfer of electrons from NADH to the respiratory chain. The immediate electron acceptor for the enzyme is believed to be ubiquinone.</text>
</comment>
<dbReference type="PANTHER" id="PTHR46552">
    <property type="entry name" value="NADH-UBIQUINONE OXIDOREDUCTASE CHAIN 2"/>
    <property type="match status" value="1"/>
</dbReference>
<evidence type="ECO:0000256" key="3">
    <source>
        <dbReference type="ARBA" id="ARBA00007012"/>
    </source>
</evidence>
<evidence type="ECO:0000256" key="9">
    <source>
        <dbReference type="ARBA" id="ARBA00022792"/>
    </source>
</evidence>
<accession>K7P9T1</accession>
<dbReference type="InterPro" id="IPR003917">
    <property type="entry name" value="NADH_UbQ_OxRdtase_chain2"/>
</dbReference>
<evidence type="ECO:0000256" key="12">
    <source>
        <dbReference type="ARBA" id="ARBA00022989"/>
    </source>
</evidence>
<keyword evidence="10 18" id="KW-1278">Translocase</keyword>
<evidence type="ECO:0000256" key="1">
    <source>
        <dbReference type="ARBA" id="ARBA00003257"/>
    </source>
</evidence>
<keyword evidence="14 18" id="KW-0830">Ubiquinone</keyword>
<organism evidence="20">
    <name type="scientific">Coridius chinensis</name>
    <name type="common">Stink bug</name>
    <name type="synonym">Aspongopus chinensis</name>
    <dbReference type="NCBI Taxonomy" id="1028097"/>
    <lineage>
        <taxon>Eukaryota</taxon>
        <taxon>Metazoa</taxon>
        <taxon>Ecdysozoa</taxon>
        <taxon>Arthropoda</taxon>
        <taxon>Hexapoda</taxon>
        <taxon>Insecta</taxon>
        <taxon>Pterygota</taxon>
        <taxon>Neoptera</taxon>
        <taxon>Paraneoptera</taxon>
        <taxon>Hemiptera</taxon>
        <taxon>Heteroptera</taxon>
        <taxon>Panheteroptera</taxon>
        <taxon>Pentatomomorpha</taxon>
        <taxon>Pentatomoidea</taxon>
        <taxon>Dinidoridae</taxon>
        <taxon>Coridius</taxon>
    </lineage>
</organism>
<geneLocation type="mitochondrion" evidence="20"/>
<keyword evidence="8 18" id="KW-0812">Transmembrane</keyword>
<feature type="transmembrane region" description="Helical" evidence="18">
    <location>
        <begin position="189"/>
        <end position="210"/>
    </location>
</feature>
<feature type="domain" description="NADH:quinone oxidoreductase/Mrp antiporter transmembrane" evidence="19">
    <location>
        <begin position="22"/>
        <end position="276"/>
    </location>
</feature>
<evidence type="ECO:0000256" key="2">
    <source>
        <dbReference type="ARBA" id="ARBA00004448"/>
    </source>
</evidence>
<evidence type="ECO:0000256" key="14">
    <source>
        <dbReference type="ARBA" id="ARBA00023075"/>
    </source>
</evidence>
<keyword evidence="13 18" id="KW-0520">NAD</keyword>
<keyword evidence="11 18" id="KW-0249">Electron transport</keyword>
<feature type="transmembrane region" description="Helical" evidence="18">
    <location>
        <begin position="263"/>
        <end position="281"/>
    </location>
</feature>
<comment type="function">
    <text evidence="18">Core subunit of the mitochondrial membrane respiratory chain NADH dehydrogenase (Complex I) which catalyzes electron transfer from NADH through the respiratory chain, using ubiquinone as an electron acceptor. Essential for the catalytic activity and assembly of complex I.</text>
</comment>
<dbReference type="GO" id="GO:0006120">
    <property type="term" value="P:mitochondrial electron transport, NADH to ubiquinone"/>
    <property type="evidence" value="ECO:0007669"/>
    <property type="project" value="InterPro"/>
</dbReference>
<feature type="transmembrane region" description="Helical" evidence="18">
    <location>
        <begin position="140"/>
        <end position="159"/>
    </location>
</feature>
<evidence type="ECO:0000313" key="20">
    <source>
        <dbReference type="EMBL" id="AFI23513.1"/>
    </source>
</evidence>
<comment type="subcellular location">
    <subcellularLocation>
        <location evidence="2 18">Mitochondrion inner membrane</location>
        <topology evidence="2 18">Multi-pass membrane protein</topology>
    </subcellularLocation>
</comment>
<reference evidence="20" key="1">
    <citation type="journal article" date="2012" name="Zootaxa">
        <title>The mitochondrial genome of Coridius chinensis (Hemiptera: Dinidoridae).</title>
        <authorList>
            <person name="Liu L."/>
            <person name="Li H."/>
            <person name="Song F."/>
            <person name="Song W."/>
            <person name="Dai X."/>
            <person name="Chang J."/>
            <person name="Cai W."/>
        </authorList>
    </citation>
    <scope>NUCLEOTIDE SEQUENCE</scope>
</reference>
<dbReference type="PRINTS" id="PR01436">
    <property type="entry name" value="NADHDHGNASE2"/>
</dbReference>
<dbReference type="PANTHER" id="PTHR46552:SF1">
    <property type="entry name" value="NADH-UBIQUINONE OXIDOREDUCTASE CHAIN 2"/>
    <property type="match status" value="1"/>
</dbReference>
<evidence type="ECO:0000256" key="5">
    <source>
        <dbReference type="ARBA" id="ARBA00021008"/>
    </source>
</evidence>
<feature type="transmembrane region" description="Helical" evidence="18">
    <location>
        <begin position="7"/>
        <end position="26"/>
    </location>
</feature>
<dbReference type="AlphaFoldDB" id="K7P9T1"/>
<dbReference type="EMBL" id="JQ739179">
    <property type="protein sequence ID" value="AFI23513.1"/>
    <property type="molecule type" value="Genomic_DNA"/>
</dbReference>
<keyword evidence="15 18" id="KW-0496">Mitochondrion</keyword>
<evidence type="ECO:0000256" key="16">
    <source>
        <dbReference type="ARBA" id="ARBA00023136"/>
    </source>
</evidence>
<dbReference type="EC" id="7.1.1.2" evidence="4 18"/>
<keyword evidence="7 18" id="KW-0679">Respiratory chain</keyword>
<feature type="transmembrane region" description="Helical" evidence="18">
    <location>
        <begin position="54"/>
        <end position="73"/>
    </location>
</feature>
<dbReference type="Pfam" id="PF00361">
    <property type="entry name" value="Proton_antipo_M"/>
    <property type="match status" value="1"/>
</dbReference>
<evidence type="ECO:0000259" key="19">
    <source>
        <dbReference type="Pfam" id="PF00361"/>
    </source>
</evidence>
<dbReference type="GO" id="GO:0005743">
    <property type="term" value="C:mitochondrial inner membrane"/>
    <property type="evidence" value="ECO:0007669"/>
    <property type="project" value="UniProtKB-SubCell"/>
</dbReference>